<gene>
    <name evidence="2" type="ORF">AVT10_08700</name>
</gene>
<dbReference type="EMBL" id="LQQO01000063">
    <property type="protein sequence ID" value="KZE08621.1"/>
    <property type="molecule type" value="Genomic_DNA"/>
</dbReference>
<dbReference type="Proteomes" id="UP000076609">
    <property type="component" value="Unassembled WGS sequence"/>
</dbReference>
<keyword evidence="1" id="KW-1133">Transmembrane helix</keyword>
<reference evidence="3" key="1">
    <citation type="submission" date="2016-01" db="EMBL/GenBank/DDBJ databases">
        <title>Draft genome of Chromobacterium sp. F49.</title>
        <authorList>
            <person name="Hong K.W."/>
        </authorList>
    </citation>
    <scope>NUCLEOTIDE SEQUENCE [LARGE SCALE GENOMIC DNA]</scope>
    <source>
        <strain evidence="3">CN3</strain>
    </source>
</reference>
<evidence type="ECO:0000313" key="2">
    <source>
        <dbReference type="EMBL" id="KZE08621.1"/>
    </source>
</evidence>
<organism evidence="2 3">
    <name type="scientific">Sphingomonas hankookensis</name>
    <dbReference type="NCBI Taxonomy" id="563996"/>
    <lineage>
        <taxon>Bacteria</taxon>
        <taxon>Pseudomonadati</taxon>
        <taxon>Pseudomonadota</taxon>
        <taxon>Alphaproteobacteria</taxon>
        <taxon>Sphingomonadales</taxon>
        <taxon>Sphingomonadaceae</taxon>
        <taxon>Sphingomonas</taxon>
    </lineage>
</organism>
<feature type="transmembrane region" description="Helical" evidence="1">
    <location>
        <begin position="51"/>
        <end position="72"/>
    </location>
</feature>
<protein>
    <submittedName>
        <fullName evidence="2">Uncharacterized protein</fullName>
    </submittedName>
</protein>
<comment type="caution">
    <text evidence="2">The sequence shown here is derived from an EMBL/GenBank/DDBJ whole genome shotgun (WGS) entry which is preliminary data.</text>
</comment>
<accession>A0ABR5Y8Q4</accession>
<sequence length="77" mass="8013">MTARTVRATGAMARAASIVVDTSREPAARGDGGRGDDLVALGRWIDARLEAALVPVGTFAVVYFAGHVALAWGRGLF</sequence>
<keyword evidence="1" id="KW-0472">Membrane</keyword>
<keyword evidence="3" id="KW-1185">Reference proteome</keyword>
<proteinExistence type="predicted"/>
<keyword evidence="1" id="KW-0812">Transmembrane</keyword>
<evidence type="ECO:0000313" key="3">
    <source>
        <dbReference type="Proteomes" id="UP000076609"/>
    </source>
</evidence>
<dbReference type="RefSeq" id="WP_066694514.1">
    <property type="nucleotide sequence ID" value="NZ_LQQO01000063.1"/>
</dbReference>
<name>A0ABR5Y8Q4_9SPHN</name>
<evidence type="ECO:0000256" key="1">
    <source>
        <dbReference type="SAM" id="Phobius"/>
    </source>
</evidence>